<dbReference type="EMBL" id="JABBGF010000001">
    <property type="protein sequence ID" value="NML55761.1"/>
    <property type="molecule type" value="Genomic_DNA"/>
</dbReference>
<comment type="caution">
    <text evidence="1">The sequence shown here is derived from an EMBL/GenBank/DDBJ whole genome shotgun (WGS) entry which is preliminary data.</text>
</comment>
<keyword evidence="2" id="KW-1185">Reference proteome</keyword>
<protein>
    <submittedName>
        <fullName evidence="1">Uncharacterized protein</fullName>
    </submittedName>
</protein>
<accession>A0A7Y0A383</accession>
<dbReference type="Proteomes" id="UP000552615">
    <property type="component" value="Unassembled WGS sequence"/>
</dbReference>
<proteinExistence type="predicted"/>
<name>A0A7Y0A383_9FLAO</name>
<dbReference type="RefSeq" id="WP_169229213.1">
    <property type="nucleotide sequence ID" value="NZ_JABBGF010000001.1"/>
</dbReference>
<evidence type="ECO:0000313" key="1">
    <source>
        <dbReference type="EMBL" id="NML55761.1"/>
    </source>
</evidence>
<dbReference type="AlphaFoldDB" id="A0A7Y0A383"/>
<gene>
    <name evidence="1" type="ORF">HHL20_00225</name>
</gene>
<reference evidence="1 2" key="1">
    <citation type="submission" date="2020-04" db="EMBL/GenBank/DDBJ databases">
        <title>Chryseobacterium sp. RJ-7-14 sp. nov., isolated from Jeju soil.</title>
        <authorList>
            <person name="Dahal R.H."/>
            <person name="Chaudhary D.K."/>
        </authorList>
    </citation>
    <scope>NUCLEOTIDE SEQUENCE [LARGE SCALE GENOMIC DNA]</scope>
    <source>
        <strain evidence="1 2">RJ-7-14</strain>
    </source>
</reference>
<evidence type="ECO:0000313" key="2">
    <source>
        <dbReference type="Proteomes" id="UP000552615"/>
    </source>
</evidence>
<sequence>MTFTYRYSKRILITLLLFLFLRVFSQQITIVNNNSVSLHIKYKTNSIKLNSKEKKTLLNTEINYLTIEYDNGKNESQLIPIFLNPDESLTLNVGNDRSITFKGDKDSLHNLIVNQQHYILYKEIGKYQNIYSTKKNTQELINYSELVLINYLDKIKALHTSANPNKEDKAYERIQKYAINDWIASLYLILTGTKKLDLQTKELILYYYNKYIRKDVDNYNCNYKIQYDIMSDLAKYINQINISLPKYPIIESTQNDVFNQYLPKSCQKYYFINNYNYLLHINSPKKEYYKTVLKEKFKDE</sequence>
<organism evidence="1 2">
    <name type="scientific">Chryseobacterium cheonjiense</name>
    <dbReference type="NCBI Taxonomy" id="2728845"/>
    <lineage>
        <taxon>Bacteria</taxon>
        <taxon>Pseudomonadati</taxon>
        <taxon>Bacteroidota</taxon>
        <taxon>Flavobacteriia</taxon>
        <taxon>Flavobacteriales</taxon>
        <taxon>Weeksellaceae</taxon>
        <taxon>Chryseobacterium group</taxon>
        <taxon>Chryseobacterium</taxon>
    </lineage>
</organism>